<comment type="caution">
    <text evidence="3">The sequence shown here is derived from an EMBL/GenBank/DDBJ whole genome shotgun (WGS) entry which is preliminary data.</text>
</comment>
<gene>
    <name evidence="3" type="ORF">EL26_14450</name>
</gene>
<proteinExistence type="predicted"/>
<sequence length="350" mass="37957">MQTADVVIIGGGVIGAAILHEVARSGLGRAVLLEKSTFGAGSTGKSGGFLRVYHTDSFLSDLAAASFHEFLELRAHIGYVRTGLLMLEKAERVTEMEREVERLTKLGHNLQSLSGSEGAERFGGLEWQGVGGAVYEPDGGYADPVLTTRFWIKEARSRGALASEGTQVLEILHDNGRVTGVRTNRGVIQTSCVVLAAGAWSAELLRPMGIQLPVRSKTIQIHFLMRPEEAVEHPAFLDETTDIYARPDQSGLSLVGLPVDEWDIDPDLSVPADDAVRLRQASAKRLPWSESAWVSGGRRSFDGYTPDGRGLLKPADEVQGLLYAVGWNGGGYKLAPEIARRVVQDIQNRK</sequence>
<dbReference type="eggNOG" id="COG0665">
    <property type="taxonomic scope" value="Bacteria"/>
</dbReference>
<dbReference type="Pfam" id="PF01266">
    <property type="entry name" value="DAO"/>
    <property type="match status" value="1"/>
</dbReference>
<evidence type="ECO:0000256" key="1">
    <source>
        <dbReference type="ARBA" id="ARBA00023002"/>
    </source>
</evidence>
<accession>A0A074LRW3</accession>
<dbReference type="GO" id="GO:0005737">
    <property type="term" value="C:cytoplasm"/>
    <property type="evidence" value="ECO:0007669"/>
    <property type="project" value="TreeGrafter"/>
</dbReference>
<dbReference type="PANTHER" id="PTHR13847">
    <property type="entry name" value="SARCOSINE DEHYDROGENASE-RELATED"/>
    <property type="match status" value="1"/>
</dbReference>
<name>A0A074LRW3_9BACL</name>
<dbReference type="AlphaFoldDB" id="A0A074LRW3"/>
<dbReference type="OrthoDB" id="9794226at2"/>
<dbReference type="STRING" id="1157490.EL26_14450"/>
<dbReference type="GO" id="GO:0016491">
    <property type="term" value="F:oxidoreductase activity"/>
    <property type="evidence" value="ECO:0007669"/>
    <property type="project" value="UniProtKB-KW"/>
</dbReference>
<dbReference type="InterPro" id="IPR036188">
    <property type="entry name" value="FAD/NAD-bd_sf"/>
</dbReference>
<reference evidence="3 4" key="1">
    <citation type="journal article" date="2013" name="Int. J. Syst. Evol. Microbiol.">
        <title>Tumebacillus flagellatus sp. nov., an alpha-amylase/pullulanase-producing bacterium isolated from cassava wastewater.</title>
        <authorList>
            <person name="Wang Q."/>
            <person name="Xie N."/>
            <person name="Qin Y."/>
            <person name="Shen N."/>
            <person name="Zhu J."/>
            <person name="Mi H."/>
            <person name="Huang R."/>
        </authorList>
    </citation>
    <scope>NUCLEOTIDE SEQUENCE [LARGE SCALE GENOMIC DNA]</scope>
    <source>
        <strain evidence="3 4">GST4</strain>
    </source>
</reference>
<evidence type="ECO:0000313" key="3">
    <source>
        <dbReference type="EMBL" id="KEO82583.1"/>
    </source>
</evidence>
<dbReference type="PANTHER" id="PTHR13847:SF287">
    <property type="entry name" value="FAD-DEPENDENT OXIDOREDUCTASE DOMAIN-CONTAINING PROTEIN 1"/>
    <property type="match status" value="1"/>
</dbReference>
<dbReference type="InterPro" id="IPR006076">
    <property type="entry name" value="FAD-dep_OxRdtase"/>
</dbReference>
<dbReference type="SUPFAM" id="SSF51905">
    <property type="entry name" value="FAD/NAD(P)-binding domain"/>
    <property type="match status" value="1"/>
</dbReference>
<keyword evidence="4" id="KW-1185">Reference proteome</keyword>
<organism evidence="3 4">
    <name type="scientific">Tumebacillus flagellatus</name>
    <dbReference type="NCBI Taxonomy" id="1157490"/>
    <lineage>
        <taxon>Bacteria</taxon>
        <taxon>Bacillati</taxon>
        <taxon>Bacillota</taxon>
        <taxon>Bacilli</taxon>
        <taxon>Bacillales</taxon>
        <taxon>Alicyclobacillaceae</taxon>
        <taxon>Tumebacillus</taxon>
    </lineage>
</organism>
<dbReference type="Proteomes" id="UP000027931">
    <property type="component" value="Unassembled WGS sequence"/>
</dbReference>
<protein>
    <recommendedName>
        <fullName evidence="2">FAD dependent oxidoreductase domain-containing protein</fullName>
    </recommendedName>
</protein>
<dbReference type="EMBL" id="JMIR01000020">
    <property type="protein sequence ID" value="KEO82583.1"/>
    <property type="molecule type" value="Genomic_DNA"/>
</dbReference>
<evidence type="ECO:0000313" key="4">
    <source>
        <dbReference type="Proteomes" id="UP000027931"/>
    </source>
</evidence>
<dbReference type="Gene3D" id="3.30.9.10">
    <property type="entry name" value="D-Amino Acid Oxidase, subunit A, domain 2"/>
    <property type="match status" value="1"/>
</dbReference>
<feature type="domain" description="FAD dependent oxidoreductase" evidence="2">
    <location>
        <begin position="5"/>
        <end position="343"/>
    </location>
</feature>
<dbReference type="Gene3D" id="3.50.50.60">
    <property type="entry name" value="FAD/NAD(P)-binding domain"/>
    <property type="match status" value="1"/>
</dbReference>
<evidence type="ECO:0000259" key="2">
    <source>
        <dbReference type="Pfam" id="PF01266"/>
    </source>
</evidence>
<dbReference type="RefSeq" id="WP_052036366.1">
    <property type="nucleotide sequence ID" value="NZ_JMIR01000020.1"/>
</dbReference>
<keyword evidence="1" id="KW-0560">Oxidoreductase</keyword>